<dbReference type="InterPro" id="IPR013088">
    <property type="entry name" value="Znf_NHR/GATA"/>
</dbReference>
<sequence>MPSLASGKPCAICGKPAAEKFRPFCSQRCKDVDLHRWLSGRYAVPAVEAEEDELGLPEPDEPPPPLAPRRRGFD</sequence>
<keyword evidence="6" id="KW-1185">Reference proteome</keyword>
<protein>
    <recommendedName>
        <fullName evidence="3">DNA gyrase inhibitor YacG</fullName>
    </recommendedName>
</protein>
<proteinExistence type="inferred from homology"/>
<feature type="compositionally biased region" description="Acidic residues" evidence="4">
    <location>
        <begin position="49"/>
        <end position="61"/>
    </location>
</feature>
<dbReference type="PANTHER" id="PTHR36150">
    <property type="entry name" value="DNA GYRASE INHIBITOR YACG"/>
    <property type="match status" value="1"/>
</dbReference>
<accession>A0A327KCP9</accession>
<comment type="caution">
    <text evidence="5">The sequence shown here is derived from an EMBL/GenBank/DDBJ whole genome shotgun (WGS) entry which is preliminary data.</text>
</comment>
<evidence type="ECO:0000256" key="1">
    <source>
        <dbReference type="ARBA" id="ARBA00022723"/>
    </source>
</evidence>
<evidence type="ECO:0000256" key="4">
    <source>
        <dbReference type="SAM" id="MobiDB-lite"/>
    </source>
</evidence>
<dbReference type="OrthoDB" id="9809663at2"/>
<dbReference type="NCBIfam" id="NF002362">
    <property type="entry name" value="PRK01343.1"/>
    <property type="match status" value="1"/>
</dbReference>
<evidence type="ECO:0000256" key="2">
    <source>
        <dbReference type="ARBA" id="ARBA00022833"/>
    </source>
</evidence>
<feature type="binding site" evidence="3">
    <location>
        <position position="13"/>
    </location>
    <ligand>
        <name>Zn(2+)</name>
        <dbReference type="ChEBI" id="CHEBI:29105"/>
    </ligand>
</feature>
<name>A0A327KCP9_9BRAD</name>
<feature type="binding site" evidence="3">
    <location>
        <position position="10"/>
    </location>
    <ligand>
        <name>Zn(2+)</name>
        <dbReference type="ChEBI" id="CHEBI:29105"/>
    </ligand>
</feature>
<comment type="subunit">
    <text evidence="3">Interacts with GyrB.</text>
</comment>
<feature type="binding site" evidence="3">
    <location>
        <position position="25"/>
    </location>
    <ligand>
        <name>Zn(2+)</name>
        <dbReference type="ChEBI" id="CHEBI:29105"/>
    </ligand>
</feature>
<dbReference type="HAMAP" id="MF_00649">
    <property type="entry name" value="DNA_gyrase_inhibitor_YacG"/>
    <property type="match status" value="1"/>
</dbReference>
<dbReference type="PANTHER" id="PTHR36150:SF1">
    <property type="entry name" value="DNA GYRASE INHIBITOR YACG"/>
    <property type="match status" value="1"/>
</dbReference>
<keyword evidence="2 3" id="KW-0862">Zinc</keyword>
<organism evidence="5 6">
    <name type="scientific">Rhodoplanes elegans</name>
    <dbReference type="NCBI Taxonomy" id="29408"/>
    <lineage>
        <taxon>Bacteria</taxon>
        <taxon>Pseudomonadati</taxon>
        <taxon>Pseudomonadota</taxon>
        <taxon>Alphaproteobacteria</taxon>
        <taxon>Hyphomicrobiales</taxon>
        <taxon>Nitrobacteraceae</taxon>
        <taxon>Rhodoplanes</taxon>
    </lineage>
</organism>
<dbReference type="InterPro" id="IPR005584">
    <property type="entry name" value="DNA_gyrase_inhibitor_YacG"/>
</dbReference>
<gene>
    <name evidence="3" type="primary">yacG</name>
    <name evidence="5" type="ORF">CH338_19275</name>
</gene>
<dbReference type="EMBL" id="NPEU01000261">
    <property type="protein sequence ID" value="RAI35413.1"/>
    <property type="molecule type" value="Genomic_DNA"/>
</dbReference>
<dbReference type="GO" id="GO:0006355">
    <property type="term" value="P:regulation of DNA-templated transcription"/>
    <property type="evidence" value="ECO:0007669"/>
    <property type="project" value="InterPro"/>
</dbReference>
<dbReference type="AlphaFoldDB" id="A0A327KCP9"/>
<feature type="region of interest" description="Disordered" evidence="4">
    <location>
        <begin position="49"/>
        <end position="74"/>
    </location>
</feature>
<evidence type="ECO:0000313" key="5">
    <source>
        <dbReference type="EMBL" id="RAI35413.1"/>
    </source>
</evidence>
<dbReference type="Gene3D" id="3.30.50.10">
    <property type="entry name" value="Erythroid Transcription Factor GATA-1, subunit A"/>
    <property type="match status" value="1"/>
</dbReference>
<comment type="cofactor">
    <cofactor evidence="3">
        <name>Zn(2+)</name>
        <dbReference type="ChEBI" id="CHEBI:29105"/>
    </cofactor>
    <text evidence="3">Binds 1 zinc ion.</text>
</comment>
<keyword evidence="1 3" id="KW-0479">Metal-binding</keyword>
<feature type="binding site" evidence="3">
    <location>
        <position position="29"/>
    </location>
    <ligand>
        <name>Zn(2+)</name>
        <dbReference type="ChEBI" id="CHEBI:29105"/>
    </ligand>
</feature>
<dbReference type="GO" id="GO:0008270">
    <property type="term" value="F:zinc ion binding"/>
    <property type="evidence" value="ECO:0007669"/>
    <property type="project" value="UniProtKB-UniRule"/>
</dbReference>
<dbReference type="SUPFAM" id="SSF57716">
    <property type="entry name" value="Glucocorticoid receptor-like (DNA-binding domain)"/>
    <property type="match status" value="1"/>
</dbReference>
<evidence type="ECO:0000313" key="6">
    <source>
        <dbReference type="Proteomes" id="UP000248863"/>
    </source>
</evidence>
<comment type="function">
    <text evidence="3">Inhibits all the catalytic activities of DNA gyrase by preventing its interaction with DNA. Acts by binding directly to the C-terminal domain of GyrB, which probably disrupts DNA binding by the gyrase.</text>
</comment>
<dbReference type="Proteomes" id="UP000248863">
    <property type="component" value="Unassembled WGS sequence"/>
</dbReference>
<dbReference type="GO" id="GO:0008657">
    <property type="term" value="F:DNA topoisomerase type II (double strand cut, ATP-hydrolyzing) inhibitor activity"/>
    <property type="evidence" value="ECO:0007669"/>
    <property type="project" value="UniProtKB-UniRule"/>
</dbReference>
<evidence type="ECO:0000256" key="3">
    <source>
        <dbReference type="HAMAP-Rule" id="MF_00649"/>
    </source>
</evidence>
<comment type="similarity">
    <text evidence="3">Belongs to the DNA gyrase inhibitor YacG family.</text>
</comment>
<dbReference type="RefSeq" id="WP_111358745.1">
    <property type="nucleotide sequence ID" value="NZ_NHSK01000042.1"/>
</dbReference>
<dbReference type="Pfam" id="PF03884">
    <property type="entry name" value="YacG"/>
    <property type="match status" value="1"/>
</dbReference>
<reference evidence="5 6" key="1">
    <citation type="submission" date="2017-07" db="EMBL/GenBank/DDBJ databases">
        <title>Draft Genome Sequences of Select Purple Nonsulfur Bacteria.</title>
        <authorList>
            <person name="Lasarre B."/>
            <person name="Mckinlay J.B."/>
        </authorList>
    </citation>
    <scope>NUCLEOTIDE SEQUENCE [LARGE SCALE GENOMIC DNA]</scope>
    <source>
        <strain evidence="5 6">DSM 11907</strain>
    </source>
</reference>